<dbReference type="GO" id="GO:0003677">
    <property type="term" value="F:DNA binding"/>
    <property type="evidence" value="ECO:0007669"/>
    <property type="project" value="InterPro"/>
</dbReference>
<accession>A0A089LJW4</accession>
<name>A0A089LJW4_9BACL</name>
<dbReference type="EMBL" id="CP009286">
    <property type="protein sequence ID" value="AIQ61831.1"/>
    <property type="molecule type" value="Genomic_DNA"/>
</dbReference>
<dbReference type="OrthoDB" id="2663508at2"/>
<dbReference type="HOGENOM" id="CLU_2772079_0_0_9"/>
<protein>
    <recommendedName>
        <fullName evidence="1">Helix-turn-helix domain-containing protein</fullName>
    </recommendedName>
</protein>
<dbReference type="InterPro" id="IPR041657">
    <property type="entry name" value="HTH_17"/>
</dbReference>
<organism evidence="2 3">
    <name type="scientific">Paenibacillus stellifer</name>
    <dbReference type="NCBI Taxonomy" id="169760"/>
    <lineage>
        <taxon>Bacteria</taxon>
        <taxon>Bacillati</taxon>
        <taxon>Bacillota</taxon>
        <taxon>Bacilli</taxon>
        <taxon>Bacillales</taxon>
        <taxon>Paenibacillaceae</taxon>
        <taxon>Paenibacillus</taxon>
    </lineage>
</organism>
<proteinExistence type="predicted"/>
<gene>
    <name evidence="2" type="ORF">PSTEL_00455</name>
</gene>
<dbReference type="Proteomes" id="UP000029507">
    <property type="component" value="Chromosome"/>
</dbReference>
<evidence type="ECO:0000313" key="3">
    <source>
        <dbReference type="Proteomes" id="UP000029507"/>
    </source>
</evidence>
<sequence length="69" mass="8129">MEHIPHILTLKQAAYHLGLSEITLKRRIYAKQLKAYKDGGYWKIKREWLDEYQNNLISKTDEEANAIGI</sequence>
<keyword evidence="3" id="KW-1185">Reference proteome</keyword>
<dbReference type="NCBIfam" id="TIGR01764">
    <property type="entry name" value="excise"/>
    <property type="match status" value="1"/>
</dbReference>
<evidence type="ECO:0000259" key="1">
    <source>
        <dbReference type="Pfam" id="PF12728"/>
    </source>
</evidence>
<dbReference type="KEGG" id="pste:PSTEL_00455"/>
<reference evidence="2 3" key="1">
    <citation type="submission" date="2014-08" db="EMBL/GenBank/DDBJ databases">
        <title>Comparative genomics of the Paenibacillus odorifer group.</title>
        <authorList>
            <person name="den Bakker H.C."/>
            <person name="Tsai Y.-C."/>
            <person name="Martin N."/>
            <person name="Korlach J."/>
            <person name="Wiedmann M."/>
        </authorList>
    </citation>
    <scope>NUCLEOTIDE SEQUENCE [LARGE SCALE GENOMIC DNA]</scope>
    <source>
        <strain evidence="2 3">DSM 14472</strain>
    </source>
</reference>
<feature type="domain" description="Helix-turn-helix" evidence="1">
    <location>
        <begin position="8"/>
        <end position="54"/>
    </location>
</feature>
<dbReference type="InterPro" id="IPR010093">
    <property type="entry name" value="SinI_DNA-bd"/>
</dbReference>
<dbReference type="AlphaFoldDB" id="A0A089LJW4"/>
<evidence type="ECO:0000313" key="2">
    <source>
        <dbReference type="EMBL" id="AIQ61831.1"/>
    </source>
</evidence>
<dbReference type="STRING" id="169760.PSTEL_00455"/>
<dbReference type="Pfam" id="PF12728">
    <property type="entry name" value="HTH_17"/>
    <property type="match status" value="1"/>
</dbReference>
<dbReference type="RefSeq" id="WP_038692882.1">
    <property type="nucleotide sequence ID" value="NZ_CP009286.1"/>
</dbReference>